<reference evidence="10 11" key="1">
    <citation type="submission" date="2020-05" db="EMBL/GenBank/DDBJ databases">
        <title>Identification and distribution of gene clusters putatively required for synthesis of sphingolipid metabolism inhibitors in phylogenetically diverse species of the filamentous fungus Fusarium.</title>
        <authorList>
            <person name="Kim H.-S."/>
            <person name="Busman M."/>
            <person name="Brown D.W."/>
            <person name="Divon H."/>
            <person name="Uhlig S."/>
            <person name="Proctor R.H."/>
        </authorList>
    </citation>
    <scope>NUCLEOTIDE SEQUENCE [LARGE SCALE GENOMIC DNA]</scope>
    <source>
        <strain evidence="10 11">NRRL 25211</strain>
    </source>
</reference>
<dbReference type="GO" id="GO:0005684">
    <property type="term" value="C:U2-type spliceosomal complex"/>
    <property type="evidence" value="ECO:0007669"/>
    <property type="project" value="TreeGrafter"/>
</dbReference>
<keyword evidence="2 5" id="KW-0479">Metal-binding</keyword>
<dbReference type="InterPro" id="IPR036855">
    <property type="entry name" value="Znf_CCCH_sf"/>
</dbReference>
<dbReference type="InterPro" id="IPR001841">
    <property type="entry name" value="Znf_RING"/>
</dbReference>
<dbReference type="EMBL" id="JAAOAR010000829">
    <property type="protein sequence ID" value="KAF5573236.1"/>
    <property type="molecule type" value="Genomic_DNA"/>
</dbReference>
<dbReference type="InterPro" id="IPR013083">
    <property type="entry name" value="Znf_RING/FYVE/PHD"/>
</dbReference>
<dbReference type="Pfam" id="PF13445">
    <property type="entry name" value="zf-RING_UBOX"/>
    <property type="match status" value="1"/>
</dbReference>
<comment type="caution">
    <text evidence="10">The sequence shown here is derived from an EMBL/GenBank/DDBJ whole genome shotgun (WGS) entry which is preliminary data.</text>
</comment>
<keyword evidence="6" id="KW-0507">mRNA processing</keyword>
<gene>
    <name evidence="10" type="ORF">FPANT_12505</name>
</gene>
<dbReference type="GO" id="GO:0003677">
    <property type="term" value="F:DNA binding"/>
    <property type="evidence" value="ECO:0007669"/>
    <property type="project" value="UniProtKB-UniRule"/>
</dbReference>
<dbReference type="SMART" id="SM00356">
    <property type="entry name" value="ZnF_C3H1"/>
    <property type="match status" value="1"/>
</dbReference>
<evidence type="ECO:0000256" key="6">
    <source>
        <dbReference type="RuleBase" id="RU367110"/>
    </source>
</evidence>
<feature type="zinc finger region" description="C3H1-type" evidence="5">
    <location>
        <begin position="129"/>
        <end position="157"/>
    </location>
</feature>
<comment type="function">
    <text evidence="6">Involved in pre-mRNA splicing.</text>
</comment>
<dbReference type="SUPFAM" id="SSF57850">
    <property type="entry name" value="RING/U-box"/>
    <property type="match status" value="1"/>
</dbReference>
<evidence type="ECO:0000259" key="9">
    <source>
        <dbReference type="PROSITE" id="PS50103"/>
    </source>
</evidence>
<keyword evidence="6" id="KW-0747">Spliceosome</keyword>
<evidence type="ECO:0000256" key="7">
    <source>
        <dbReference type="SAM" id="MobiDB-lite"/>
    </source>
</evidence>
<organism evidence="10 11">
    <name type="scientific">Fusarium pseudoanthophilum</name>
    <dbReference type="NCBI Taxonomy" id="48495"/>
    <lineage>
        <taxon>Eukaryota</taxon>
        <taxon>Fungi</taxon>
        <taxon>Dikarya</taxon>
        <taxon>Ascomycota</taxon>
        <taxon>Pezizomycotina</taxon>
        <taxon>Sordariomycetes</taxon>
        <taxon>Hypocreomycetidae</taxon>
        <taxon>Hypocreales</taxon>
        <taxon>Nectriaceae</taxon>
        <taxon>Fusarium</taxon>
        <taxon>Fusarium fujikuroi species complex</taxon>
    </lineage>
</organism>
<comment type="similarity">
    <text evidence="1 6">Belongs to the CWC24 family.</text>
</comment>
<comment type="subunit">
    <text evidence="6">Associated with the spliceosome.</text>
</comment>
<feature type="region of interest" description="Disordered" evidence="7">
    <location>
        <begin position="1"/>
        <end position="118"/>
    </location>
</feature>
<name>A0A8H5KIV0_9HYPO</name>
<evidence type="ECO:0000256" key="3">
    <source>
        <dbReference type="ARBA" id="ARBA00022771"/>
    </source>
</evidence>
<protein>
    <recommendedName>
        <fullName evidence="6">Pre-mRNA-splicing factor CWC24</fullName>
    </recommendedName>
</protein>
<dbReference type="PANTHER" id="PTHR12930:SF0">
    <property type="entry name" value="RING FINGER PROTEIN 113B"/>
    <property type="match status" value="1"/>
</dbReference>
<dbReference type="GO" id="GO:0034247">
    <property type="term" value="P:snoRNA splicing"/>
    <property type="evidence" value="ECO:0007669"/>
    <property type="project" value="TreeGrafter"/>
</dbReference>
<keyword evidence="6" id="KW-0539">Nucleus</keyword>
<evidence type="ECO:0000259" key="8">
    <source>
        <dbReference type="PROSITE" id="PS50089"/>
    </source>
</evidence>
<dbReference type="SMART" id="SM00184">
    <property type="entry name" value="RING"/>
    <property type="match status" value="1"/>
</dbReference>
<feature type="compositionally biased region" description="Low complexity" evidence="7">
    <location>
        <begin position="1"/>
        <end position="16"/>
    </location>
</feature>
<evidence type="ECO:0000256" key="1">
    <source>
        <dbReference type="ARBA" id="ARBA00009161"/>
    </source>
</evidence>
<evidence type="ECO:0000313" key="10">
    <source>
        <dbReference type="EMBL" id="KAF5573236.1"/>
    </source>
</evidence>
<dbReference type="GO" id="GO:0006397">
    <property type="term" value="P:mRNA processing"/>
    <property type="evidence" value="ECO:0007669"/>
    <property type="project" value="UniProtKB-KW"/>
</dbReference>
<evidence type="ECO:0000256" key="4">
    <source>
        <dbReference type="ARBA" id="ARBA00022833"/>
    </source>
</evidence>
<dbReference type="Pfam" id="PF00642">
    <property type="entry name" value="zf-CCCH"/>
    <property type="match status" value="1"/>
</dbReference>
<feature type="domain" description="RING-type" evidence="8">
    <location>
        <begin position="202"/>
        <end position="246"/>
    </location>
</feature>
<keyword evidence="4 5" id="KW-0862">Zinc</keyword>
<evidence type="ECO:0000313" key="11">
    <source>
        <dbReference type="Proteomes" id="UP000544095"/>
    </source>
</evidence>
<keyword evidence="3 5" id="KW-0863">Zinc-finger</keyword>
<feature type="domain" description="C3H1-type" evidence="9">
    <location>
        <begin position="129"/>
        <end position="157"/>
    </location>
</feature>
<dbReference type="PROSITE" id="PS50103">
    <property type="entry name" value="ZF_C3H1"/>
    <property type="match status" value="1"/>
</dbReference>
<dbReference type="SUPFAM" id="SSF90229">
    <property type="entry name" value="CCCH zinc finger"/>
    <property type="match status" value="1"/>
</dbReference>
<dbReference type="Proteomes" id="UP000544095">
    <property type="component" value="Unassembled WGS sequence"/>
</dbReference>
<sequence length="323" mass="35710">MTEPATTEIATPAPIAFKQRSRRAKDNVRKRPASALPAHGDSSSSSSDDERDAVDGPRIKRNKKAAISASSTSQRNPDQDHAPTAFRANREVPISDTNDATKRKDWYDQPTTKGPARAASNVRITTTFDFKPDVCKDYKKTGFCGFSESCIFAHIREDIKQGWQLDKEWEDVGKSKKKISGDREAVEDEGDAEMLDKIPFACIICEGPYKQPVVTRCGHYFCEACALKRQPAWWIYSCENGKGQYCFAAVLAKASSATGVVPPEATADFRNDNGNRANPTAELAKHASLPIIKWRRRHLMASNSSVAETRILQLKAMPTTPAT</sequence>
<dbReference type="InterPro" id="IPR017907">
    <property type="entry name" value="Znf_RING_CS"/>
</dbReference>
<keyword evidence="6" id="KW-0508">mRNA splicing</keyword>
<evidence type="ECO:0000256" key="5">
    <source>
        <dbReference type="PROSITE-ProRule" id="PRU00723"/>
    </source>
</evidence>
<comment type="subcellular location">
    <subcellularLocation>
        <location evidence="6">Nucleus</location>
    </subcellularLocation>
</comment>
<dbReference type="InterPro" id="IPR027370">
    <property type="entry name" value="Znf-RING_euk"/>
</dbReference>
<keyword evidence="11" id="KW-1185">Reference proteome</keyword>
<dbReference type="CDD" id="cd16539">
    <property type="entry name" value="RING-HC_RNF113A_B"/>
    <property type="match status" value="1"/>
</dbReference>
<dbReference type="Gene3D" id="3.30.40.10">
    <property type="entry name" value="Zinc/RING finger domain, C3HC4 (zinc finger)"/>
    <property type="match status" value="1"/>
</dbReference>
<dbReference type="PROSITE" id="PS00518">
    <property type="entry name" value="ZF_RING_1"/>
    <property type="match status" value="1"/>
</dbReference>
<dbReference type="PROSITE" id="PS50089">
    <property type="entry name" value="ZF_RING_2"/>
    <property type="match status" value="1"/>
</dbReference>
<evidence type="ECO:0000256" key="2">
    <source>
        <dbReference type="ARBA" id="ARBA00022723"/>
    </source>
</evidence>
<dbReference type="AlphaFoldDB" id="A0A8H5KIV0"/>
<proteinExistence type="inferred from homology"/>
<dbReference type="InterPro" id="IPR039971">
    <property type="entry name" value="CWC24-like"/>
</dbReference>
<dbReference type="InterPro" id="IPR000571">
    <property type="entry name" value="Znf_CCCH"/>
</dbReference>
<keyword evidence="6" id="KW-0238">DNA-binding</keyword>
<accession>A0A8H5KIV0</accession>
<dbReference type="PANTHER" id="PTHR12930">
    <property type="entry name" value="ZINC FINGER PROTEIN 183"/>
    <property type="match status" value="1"/>
</dbReference>
<dbReference type="GO" id="GO:0008270">
    <property type="term" value="F:zinc ion binding"/>
    <property type="evidence" value="ECO:0007669"/>
    <property type="project" value="UniProtKB-KW"/>
</dbReference>